<gene>
    <name evidence="2" type="ORF">LSTR_LSTR004722</name>
</gene>
<sequence>MVHTGDLSSAVIPVSTIAVELYVSDSSSTTDKQTSQPEKVLEKAAVVSAAEEEELAAAVKKKKLEDGAGYCNAAYLQPYDSFHYFSWDLWARSMSAFKPWPAALTKHALRDSVPSYLSHDPPVLLHPERVVPLSQSECFERTFQPNVALAPLAHRFPHEKVEVKTEAGVGACAGGGVREKEKRPSKVLSSAKLAAAVNGSSAAAAAALFNPEMELSTDTDDSASEATPDSGVGSVVEQVAAVLDALSDAKETTRQRVIGLVERLALRLDRIEADNRLLQQENQQLKKEIESKNKLELSEPTSTVPEKSQQQRSSPVSVITASAVIKTERSCTPQTVSYCE</sequence>
<feature type="region of interest" description="Disordered" evidence="1">
    <location>
        <begin position="289"/>
        <end position="316"/>
    </location>
</feature>
<reference evidence="2 3" key="1">
    <citation type="journal article" date="2017" name="Gigascience">
        <title>Genome sequence of the small brown planthopper, Laodelphax striatellus.</title>
        <authorList>
            <person name="Zhu J."/>
            <person name="Jiang F."/>
            <person name="Wang X."/>
            <person name="Yang P."/>
            <person name="Bao Y."/>
            <person name="Zhao W."/>
            <person name="Wang W."/>
            <person name="Lu H."/>
            <person name="Wang Q."/>
            <person name="Cui N."/>
            <person name="Li J."/>
            <person name="Chen X."/>
            <person name="Luo L."/>
            <person name="Yu J."/>
            <person name="Kang L."/>
            <person name="Cui F."/>
        </authorList>
    </citation>
    <scope>NUCLEOTIDE SEQUENCE [LARGE SCALE GENOMIC DNA]</scope>
    <source>
        <strain evidence="2">Lst14</strain>
    </source>
</reference>
<accession>A0A482WU59</accession>
<dbReference type="InParanoid" id="A0A482WU59"/>
<comment type="caution">
    <text evidence="2">The sequence shown here is derived from an EMBL/GenBank/DDBJ whole genome shotgun (WGS) entry which is preliminary data.</text>
</comment>
<proteinExistence type="predicted"/>
<feature type="compositionally biased region" description="Polar residues" evidence="1">
    <location>
        <begin position="299"/>
        <end position="316"/>
    </location>
</feature>
<dbReference type="Proteomes" id="UP000291343">
    <property type="component" value="Unassembled WGS sequence"/>
</dbReference>
<dbReference type="AlphaFoldDB" id="A0A482WU59"/>
<dbReference type="SMR" id="A0A482WU59"/>
<dbReference type="EMBL" id="QKKF02025464">
    <property type="protein sequence ID" value="RZF37034.1"/>
    <property type="molecule type" value="Genomic_DNA"/>
</dbReference>
<protein>
    <submittedName>
        <fullName evidence="2">Uncharacterized protein</fullName>
    </submittedName>
</protein>
<dbReference type="OrthoDB" id="6760534at2759"/>
<evidence type="ECO:0000256" key="1">
    <source>
        <dbReference type="SAM" id="MobiDB-lite"/>
    </source>
</evidence>
<organism evidence="2 3">
    <name type="scientific">Laodelphax striatellus</name>
    <name type="common">Small brown planthopper</name>
    <name type="synonym">Delphax striatella</name>
    <dbReference type="NCBI Taxonomy" id="195883"/>
    <lineage>
        <taxon>Eukaryota</taxon>
        <taxon>Metazoa</taxon>
        <taxon>Ecdysozoa</taxon>
        <taxon>Arthropoda</taxon>
        <taxon>Hexapoda</taxon>
        <taxon>Insecta</taxon>
        <taxon>Pterygota</taxon>
        <taxon>Neoptera</taxon>
        <taxon>Paraneoptera</taxon>
        <taxon>Hemiptera</taxon>
        <taxon>Auchenorrhyncha</taxon>
        <taxon>Fulgoroidea</taxon>
        <taxon>Delphacidae</taxon>
        <taxon>Criomorphinae</taxon>
        <taxon>Laodelphax</taxon>
    </lineage>
</organism>
<keyword evidence="3" id="KW-1185">Reference proteome</keyword>
<name>A0A482WU59_LAOST</name>
<evidence type="ECO:0000313" key="2">
    <source>
        <dbReference type="EMBL" id="RZF37034.1"/>
    </source>
</evidence>
<evidence type="ECO:0000313" key="3">
    <source>
        <dbReference type="Proteomes" id="UP000291343"/>
    </source>
</evidence>
<dbReference type="STRING" id="195883.A0A482WU59"/>